<sequence length="256" mass="28383">MFRFIRFAGPQSKRSVGIFVHRLEGDCPKALSPFKVDRMGRILETELYQPVKKLLQLQGYEVKAEVGSADIVACRGSEDPVIVELKTGFTLNLFYQAVDRQAITDAVYVAVARGRGRRFQAALKSSLKLARRLGIGVMTVRPADGLVELHLDPAPFTPRKSKPRKERLLREFARREGDPNTGGSSKVKLMTAYRQDAIKCAAYLKANGPSRGAEVAKATNVSRAPRMMADDHYGWFERAERGVYALTPKGEAALEG</sequence>
<dbReference type="AlphaFoldDB" id="A0A562TA80"/>
<dbReference type="RefSeq" id="WP_244300771.1">
    <property type="nucleotide sequence ID" value="NZ_SMLY01000086.1"/>
</dbReference>
<proteinExistence type="predicted"/>
<organism evidence="1 2">
    <name type="scientific">Roseibium hamelinense</name>
    <dbReference type="NCBI Taxonomy" id="150831"/>
    <lineage>
        <taxon>Bacteria</taxon>
        <taxon>Pseudomonadati</taxon>
        <taxon>Pseudomonadota</taxon>
        <taxon>Alphaproteobacteria</taxon>
        <taxon>Hyphomicrobiales</taxon>
        <taxon>Stappiaceae</taxon>
        <taxon>Roseibium</taxon>
    </lineage>
</organism>
<dbReference type="InterPro" id="IPR018679">
    <property type="entry name" value="DUF2161"/>
</dbReference>
<reference evidence="1 2" key="1">
    <citation type="submission" date="2019-07" db="EMBL/GenBank/DDBJ databases">
        <title>Genomic Encyclopedia of Archaeal and Bacterial Type Strains, Phase II (KMG-II): from individual species to whole genera.</title>
        <authorList>
            <person name="Goeker M."/>
        </authorList>
    </citation>
    <scope>NUCLEOTIDE SEQUENCE [LARGE SCALE GENOMIC DNA]</scope>
    <source>
        <strain evidence="1 2">ATCC BAA-252</strain>
    </source>
</reference>
<evidence type="ECO:0000313" key="2">
    <source>
        <dbReference type="Proteomes" id="UP000320593"/>
    </source>
</evidence>
<dbReference type="Proteomes" id="UP000320593">
    <property type="component" value="Unassembled WGS sequence"/>
</dbReference>
<keyword evidence="2" id="KW-1185">Reference proteome</keyword>
<dbReference type="EMBL" id="VLLF01000002">
    <property type="protein sequence ID" value="TWI90233.1"/>
    <property type="molecule type" value="Genomic_DNA"/>
</dbReference>
<name>A0A562TA80_9HYPH</name>
<gene>
    <name evidence="1" type="ORF">JM93_01212</name>
</gene>
<protein>
    <submittedName>
        <fullName evidence="1">Uncharacterized protein</fullName>
    </submittedName>
</protein>
<dbReference type="Pfam" id="PF09929">
    <property type="entry name" value="DUF2161"/>
    <property type="match status" value="1"/>
</dbReference>
<evidence type="ECO:0000313" key="1">
    <source>
        <dbReference type="EMBL" id="TWI90233.1"/>
    </source>
</evidence>
<comment type="caution">
    <text evidence="1">The sequence shown here is derived from an EMBL/GenBank/DDBJ whole genome shotgun (WGS) entry which is preliminary data.</text>
</comment>
<accession>A0A562TA80</accession>